<feature type="domain" description="3-dehydroquinate synthase N-terminal" evidence="18">
    <location>
        <begin position="65"/>
        <end position="173"/>
    </location>
</feature>
<evidence type="ECO:0000256" key="16">
    <source>
        <dbReference type="ARBA" id="ARBA00023285"/>
    </source>
</evidence>
<comment type="caution">
    <text evidence="17">Lacks conserved residue(s) required for the propagation of feature annotation.</text>
</comment>
<evidence type="ECO:0000256" key="1">
    <source>
        <dbReference type="ARBA" id="ARBA00001393"/>
    </source>
</evidence>
<feature type="binding site" evidence="17">
    <location>
        <begin position="103"/>
        <end position="107"/>
    </location>
    <ligand>
        <name>NAD(+)</name>
        <dbReference type="ChEBI" id="CHEBI:57540"/>
    </ligand>
</feature>
<evidence type="ECO:0000259" key="19">
    <source>
        <dbReference type="Pfam" id="PF24621"/>
    </source>
</evidence>
<keyword evidence="8 17" id="KW-0963">Cytoplasm</keyword>
<dbReference type="InterPro" id="IPR056179">
    <property type="entry name" value="DHQS_C"/>
</dbReference>
<comment type="similarity">
    <text evidence="5 17">Belongs to the sugar phosphate cyclases superfamily. Dehydroquinate synthase family.</text>
</comment>
<evidence type="ECO:0000256" key="3">
    <source>
        <dbReference type="ARBA" id="ARBA00004496"/>
    </source>
</evidence>
<feature type="binding site" evidence="17">
    <location>
        <position position="269"/>
    </location>
    <ligand>
        <name>Zn(2+)</name>
        <dbReference type="ChEBI" id="CHEBI:29105"/>
    </ligand>
</feature>
<keyword evidence="14 17" id="KW-0057">Aromatic amino acid biosynthesis</keyword>
<evidence type="ECO:0000259" key="18">
    <source>
        <dbReference type="Pfam" id="PF01761"/>
    </source>
</evidence>
<evidence type="ECO:0000256" key="8">
    <source>
        <dbReference type="ARBA" id="ARBA00022490"/>
    </source>
</evidence>
<comment type="pathway">
    <text evidence="4 17">Metabolic intermediate biosynthesis; chorismate biosynthesis; chorismate from D-erythrose 4-phosphate and phosphoenolpyruvate: step 2/7.</text>
</comment>
<comment type="catalytic activity">
    <reaction evidence="1 17">
        <text>7-phospho-2-dehydro-3-deoxy-D-arabino-heptonate = 3-dehydroquinate + phosphate</text>
        <dbReference type="Rhea" id="RHEA:21968"/>
        <dbReference type="ChEBI" id="CHEBI:32364"/>
        <dbReference type="ChEBI" id="CHEBI:43474"/>
        <dbReference type="ChEBI" id="CHEBI:58394"/>
        <dbReference type="EC" id="4.2.3.4"/>
    </reaction>
</comment>
<accession>A0ABN2N7X9</accession>
<feature type="binding site" evidence="17">
    <location>
        <position position="253"/>
    </location>
    <ligand>
        <name>Zn(2+)</name>
        <dbReference type="ChEBI" id="CHEBI:29105"/>
    </ligand>
</feature>
<feature type="binding site" evidence="17">
    <location>
        <begin position="69"/>
        <end position="74"/>
    </location>
    <ligand>
        <name>NAD(+)</name>
        <dbReference type="ChEBI" id="CHEBI:57540"/>
    </ligand>
</feature>
<feature type="binding site" evidence="17">
    <location>
        <position position="182"/>
    </location>
    <ligand>
        <name>Zn(2+)</name>
        <dbReference type="ChEBI" id="CHEBI:29105"/>
    </ligand>
</feature>
<dbReference type="CDD" id="cd08195">
    <property type="entry name" value="DHQS"/>
    <property type="match status" value="1"/>
</dbReference>
<keyword evidence="10 17" id="KW-0479">Metal-binding</keyword>
<proteinExistence type="inferred from homology"/>
<dbReference type="EMBL" id="BAAANL010000002">
    <property type="protein sequence ID" value="GAA1855660.1"/>
    <property type="molecule type" value="Genomic_DNA"/>
</dbReference>
<evidence type="ECO:0000256" key="5">
    <source>
        <dbReference type="ARBA" id="ARBA00005412"/>
    </source>
</evidence>
<keyword evidence="13 17" id="KW-0520">NAD</keyword>
<comment type="cofactor">
    <cofactor evidence="2 17">
        <name>NAD(+)</name>
        <dbReference type="ChEBI" id="CHEBI:57540"/>
    </cofactor>
</comment>
<dbReference type="SUPFAM" id="SSF56796">
    <property type="entry name" value="Dehydroquinate synthase-like"/>
    <property type="match status" value="1"/>
</dbReference>
<keyword evidence="9 17" id="KW-0028">Amino-acid biosynthesis</keyword>
<evidence type="ECO:0000256" key="12">
    <source>
        <dbReference type="ARBA" id="ARBA00022833"/>
    </source>
</evidence>
<comment type="subcellular location">
    <subcellularLocation>
        <location evidence="3 17">Cytoplasm</location>
    </subcellularLocation>
</comment>
<keyword evidence="12 17" id="KW-0862">Zinc</keyword>
<dbReference type="InterPro" id="IPR016037">
    <property type="entry name" value="DHQ_synth_AroB"/>
</dbReference>
<name>A0ABN2N7X9_9MICO</name>
<dbReference type="Gene3D" id="1.20.1090.10">
    <property type="entry name" value="Dehydroquinate synthase-like - alpha domain"/>
    <property type="match status" value="1"/>
</dbReference>
<gene>
    <name evidence="17 20" type="primary">aroB</name>
    <name evidence="20" type="ORF">GCM10009751_10730</name>
</gene>
<evidence type="ECO:0000256" key="13">
    <source>
        <dbReference type="ARBA" id="ARBA00023027"/>
    </source>
</evidence>
<evidence type="ECO:0000256" key="7">
    <source>
        <dbReference type="ARBA" id="ARBA00017684"/>
    </source>
</evidence>
<evidence type="ECO:0000256" key="15">
    <source>
        <dbReference type="ARBA" id="ARBA00023239"/>
    </source>
</evidence>
<keyword evidence="11 17" id="KW-0547">Nucleotide-binding</keyword>
<evidence type="ECO:0000256" key="6">
    <source>
        <dbReference type="ARBA" id="ARBA00013031"/>
    </source>
</evidence>
<organism evidence="20 21">
    <name type="scientific">Myceligenerans crystallogenes</name>
    <dbReference type="NCBI Taxonomy" id="316335"/>
    <lineage>
        <taxon>Bacteria</taxon>
        <taxon>Bacillati</taxon>
        <taxon>Actinomycetota</taxon>
        <taxon>Actinomycetes</taxon>
        <taxon>Micrococcales</taxon>
        <taxon>Promicromonosporaceae</taxon>
        <taxon>Myceligenerans</taxon>
    </lineage>
</organism>
<dbReference type="NCBIfam" id="TIGR01357">
    <property type="entry name" value="aroB"/>
    <property type="match status" value="1"/>
</dbReference>
<comment type="caution">
    <text evidence="20">The sequence shown here is derived from an EMBL/GenBank/DDBJ whole genome shotgun (WGS) entry which is preliminary data.</text>
</comment>
<dbReference type="InterPro" id="IPR030963">
    <property type="entry name" value="DHQ_synth_fam"/>
</dbReference>
<evidence type="ECO:0000256" key="4">
    <source>
        <dbReference type="ARBA" id="ARBA00004661"/>
    </source>
</evidence>
<evidence type="ECO:0000256" key="11">
    <source>
        <dbReference type="ARBA" id="ARBA00022741"/>
    </source>
</evidence>
<evidence type="ECO:0000313" key="20">
    <source>
        <dbReference type="EMBL" id="GAA1855660.1"/>
    </source>
</evidence>
<dbReference type="Gene3D" id="3.40.50.1970">
    <property type="match status" value="1"/>
</dbReference>
<evidence type="ECO:0000256" key="9">
    <source>
        <dbReference type="ARBA" id="ARBA00022605"/>
    </source>
</evidence>
<dbReference type="RefSeq" id="WP_344100332.1">
    <property type="nucleotide sequence ID" value="NZ_BAAANL010000002.1"/>
</dbReference>
<evidence type="ECO:0000256" key="14">
    <source>
        <dbReference type="ARBA" id="ARBA00023141"/>
    </source>
</evidence>
<comment type="function">
    <text evidence="17">Catalyzes the conversion of 3-deoxy-D-arabino-heptulosonate 7-phosphate (DAHP) to dehydroquinate (DHQ).</text>
</comment>
<dbReference type="Proteomes" id="UP001501094">
    <property type="component" value="Unassembled WGS sequence"/>
</dbReference>
<sequence length="378" mass="40596">MTTRVTVKGERPYDVVVGKHLLGELPAMIGEGVRRVLVMHPASLEATGEAIREDLLAQGYEAFACELPDAEEQKTAQVAAFCWGVLGQADFTRSDAIVSVGGGATTDLAGFVAATWLRGITVVHVPTTLLAMVDAAVGGKTGINTAEGKNLVGSFHPPAGVLCDLAALESLDRWDLVAGMAEVVKTGFIADPEILRLVERHADSFLNWKGPDAAPETWDVLAELVTRSVTVKAHVVGEDLKEAGLREILNYGHTFGHAVELAERYQWRHGAAVAVGMVFVAELSRLAGKLDDDVVDRHRAILTSLGLPTSYRGDRWEELLAAMRRDKKSRGDLLRFVVLDDVARPVRLEGPDPALLAAAYAEVSKEPPAGNETRVSLG</sequence>
<feature type="binding site" evidence="17">
    <location>
        <begin position="127"/>
        <end position="128"/>
    </location>
    <ligand>
        <name>NAD(+)</name>
        <dbReference type="ChEBI" id="CHEBI:57540"/>
    </ligand>
</feature>
<comment type="cofactor">
    <cofactor evidence="17">
        <name>Co(2+)</name>
        <dbReference type="ChEBI" id="CHEBI:48828"/>
    </cofactor>
    <cofactor evidence="17">
        <name>Zn(2+)</name>
        <dbReference type="ChEBI" id="CHEBI:29105"/>
    </cofactor>
    <text evidence="17">Binds 1 divalent metal cation per subunit. Can use either Co(2+) or Zn(2+).</text>
</comment>
<evidence type="ECO:0000256" key="10">
    <source>
        <dbReference type="ARBA" id="ARBA00022723"/>
    </source>
</evidence>
<dbReference type="InterPro" id="IPR050071">
    <property type="entry name" value="Dehydroquinate_synthase"/>
</dbReference>
<evidence type="ECO:0000256" key="17">
    <source>
        <dbReference type="HAMAP-Rule" id="MF_00110"/>
    </source>
</evidence>
<keyword evidence="16 17" id="KW-0170">Cobalt</keyword>
<reference evidence="20 21" key="1">
    <citation type="journal article" date="2019" name="Int. J. Syst. Evol. Microbiol.">
        <title>The Global Catalogue of Microorganisms (GCM) 10K type strain sequencing project: providing services to taxonomists for standard genome sequencing and annotation.</title>
        <authorList>
            <consortium name="The Broad Institute Genomics Platform"/>
            <consortium name="The Broad Institute Genome Sequencing Center for Infectious Disease"/>
            <person name="Wu L."/>
            <person name="Ma J."/>
        </authorList>
    </citation>
    <scope>NUCLEOTIDE SEQUENCE [LARGE SCALE GENOMIC DNA]</scope>
    <source>
        <strain evidence="20 21">JCM 14326</strain>
    </source>
</reference>
<dbReference type="PANTHER" id="PTHR43622">
    <property type="entry name" value="3-DEHYDROQUINATE SYNTHASE"/>
    <property type="match status" value="1"/>
</dbReference>
<feature type="domain" description="3-dehydroquinate synthase C-terminal" evidence="19">
    <location>
        <begin position="179"/>
        <end position="329"/>
    </location>
</feature>
<feature type="binding site" evidence="17">
    <location>
        <position position="149"/>
    </location>
    <ligand>
        <name>NAD(+)</name>
        <dbReference type="ChEBI" id="CHEBI:57540"/>
    </ligand>
</feature>
<protein>
    <recommendedName>
        <fullName evidence="7 17">3-dehydroquinate synthase</fullName>
        <shortName evidence="17">DHQS</shortName>
        <ecNumber evidence="6 17">4.2.3.4</ecNumber>
    </recommendedName>
</protein>
<evidence type="ECO:0000313" key="21">
    <source>
        <dbReference type="Proteomes" id="UP001501094"/>
    </source>
</evidence>
<keyword evidence="21" id="KW-1185">Reference proteome</keyword>
<dbReference type="PIRSF" id="PIRSF001455">
    <property type="entry name" value="DHQ_synth"/>
    <property type="match status" value="1"/>
</dbReference>
<dbReference type="Pfam" id="PF01761">
    <property type="entry name" value="DHQ_synthase"/>
    <property type="match status" value="1"/>
</dbReference>
<dbReference type="HAMAP" id="MF_00110">
    <property type="entry name" value="DHQ_synthase"/>
    <property type="match status" value="1"/>
</dbReference>
<dbReference type="InterPro" id="IPR030960">
    <property type="entry name" value="DHQS/DOIS_N"/>
</dbReference>
<evidence type="ECO:0000256" key="2">
    <source>
        <dbReference type="ARBA" id="ARBA00001911"/>
    </source>
</evidence>
<feature type="binding site" evidence="17">
    <location>
        <position position="140"/>
    </location>
    <ligand>
        <name>NAD(+)</name>
        <dbReference type="ChEBI" id="CHEBI:57540"/>
    </ligand>
</feature>
<dbReference type="EC" id="4.2.3.4" evidence="6 17"/>
<dbReference type="PANTHER" id="PTHR43622:SF7">
    <property type="entry name" value="3-DEHYDROQUINATE SYNTHASE, CHLOROPLASTIC"/>
    <property type="match status" value="1"/>
</dbReference>
<keyword evidence="15 17" id="KW-0456">Lyase</keyword>
<dbReference type="Pfam" id="PF24621">
    <property type="entry name" value="DHQS_C"/>
    <property type="match status" value="1"/>
</dbReference>